<reference evidence="3 4" key="1">
    <citation type="submission" date="2024-11" db="EMBL/GenBank/DDBJ databases">
        <title>Chromosome-level genome assembly of the freshwater bivalve Anodonta woodiana.</title>
        <authorList>
            <person name="Chen X."/>
        </authorList>
    </citation>
    <scope>NUCLEOTIDE SEQUENCE [LARGE SCALE GENOMIC DNA]</scope>
    <source>
        <strain evidence="3">MN2024</strain>
        <tissue evidence="3">Gills</tissue>
    </source>
</reference>
<dbReference type="PANTHER" id="PTHR10411">
    <property type="entry name" value="GROWTH ARREST AND DNA DAMAGE-INDUCIBLE PROTEIN GADD45"/>
    <property type="match status" value="1"/>
</dbReference>
<evidence type="ECO:0000259" key="2">
    <source>
        <dbReference type="Pfam" id="PF01248"/>
    </source>
</evidence>
<dbReference type="InterPro" id="IPR004038">
    <property type="entry name" value="Ribosomal_eL8/eL30/eS12/Gad45"/>
</dbReference>
<keyword evidence="4" id="KW-1185">Reference proteome</keyword>
<dbReference type="EMBL" id="JBJQND010000008">
    <property type="protein sequence ID" value="KAL3869259.1"/>
    <property type="molecule type" value="Genomic_DNA"/>
</dbReference>
<proteinExistence type="inferred from homology"/>
<dbReference type="InterPro" id="IPR024824">
    <property type="entry name" value="GADD45"/>
</dbReference>
<feature type="domain" description="Ribosomal protein eL8/eL30/eS12/Gadd45" evidence="2">
    <location>
        <begin position="6"/>
        <end position="88"/>
    </location>
</feature>
<dbReference type="PANTHER" id="PTHR10411:SF8">
    <property type="entry name" value="FI09246P"/>
    <property type="match status" value="1"/>
</dbReference>
<accession>A0ABD3W5V4</accession>
<comment type="similarity">
    <text evidence="1">Belongs to the GADD45 family.</text>
</comment>
<dbReference type="AlphaFoldDB" id="A0ABD3W5V4"/>
<dbReference type="SUPFAM" id="SSF55315">
    <property type="entry name" value="L30e-like"/>
    <property type="match status" value="1"/>
</dbReference>
<evidence type="ECO:0000256" key="1">
    <source>
        <dbReference type="ARBA" id="ARBA00007361"/>
    </source>
</evidence>
<sequence>MTIGKALGEVLKRAFAEDRAICGVFECAQYLEAYPEGVLICILSEDKSQDLAVRIQHTLFEAYCREHEIKFVKTDSCQKLSVICSSAKSKMESCHSLERLDFNCVLVRCSNNLSSEEEFVAEYCENFLLGGLAYPATVQIPV</sequence>
<gene>
    <name evidence="3" type="ORF">ACJMK2_041963</name>
</gene>
<dbReference type="Gene3D" id="3.30.1330.30">
    <property type="match status" value="1"/>
</dbReference>
<protein>
    <recommendedName>
        <fullName evidence="2">Ribosomal protein eL8/eL30/eS12/Gadd45 domain-containing protein</fullName>
    </recommendedName>
</protein>
<dbReference type="Proteomes" id="UP001634394">
    <property type="component" value="Unassembled WGS sequence"/>
</dbReference>
<comment type="caution">
    <text evidence="3">The sequence shown here is derived from an EMBL/GenBank/DDBJ whole genome shotgun (WGS) entry which is preliminary data.</text>
</comment>
<evidence type="ECO:0000313" key="3">
    <source>
        <dbReference type="EMBL" id="KAL3869259.1"/>
    </source>
</evidence>
<evidence type="ECO:0000313" key="4">
    <source>
        <dbReference type="Proteomes" id="UP001634394"/>
    </source>
</evidence>
<dbReference type="Pfam" id="PF01248">
    <property type="entry name" value="Ribosomal_L7Ae"/>
    <property type="match status" value="1"/>
</dbReference>
<organism evidence="3 4">
    <name type="scientific">Sinanodonta woodiana</name>
    <name type="common">Chinese pond mussel</name>
    <name type="synonym">Anodonta woodiana</name>
    <dbReference type="NCBI Taxonomy" id="1069815"/>
    <lineage>
        <taxon>Eukaryota</taxon>
        <taxon>Metazoa</taxon>
        <taxon>Spiralia</taxon>
        <taxon>Lophotrochozoa</taxon>
        <taxon>Mollusca</taxon>
        <taxon>Bivalvia</taxon>
        <taxon>Autobranchia</taxon>
        <taxon>Heteroconchia</taxon>
        <taxon>Palaeoheterodonta</taxon>
        <taxon>Unionida</taxon>
        <taxon>Unionoidea</taxon>
        <taxon>Unionidae</taxon>
        <taxon>Unioninae</taxon>
        <taxon>Sinanodonta</taxon>
    </lineage>
</organism>
<name>A0ABD3W5V4_SINWO</name>
<dbReference type="InterPro" id="IPR029064">
    <property type="entry name" value="Ribosomal_eL30-like_sf"/>
</dbReference>